<protein>
    <submittedName>
        <fullName evidence="1">Uncharacterized protein</fullName>
    </submittedName>
</protein>
<dbReference type="AlphaFoldDB" id="A0ABD0PBW6"/>
<sequence length="52" mass="5595">CGDVRDEASSPLCRASGSSWSSWGNRCMLSPHAFPRRLENIAAEARWGSTGA</sequence>
<organism evidence="1 2">
    <name type="scientific">Cirrhinus mrigala</name>
    <name type="common">Mrigala</name>
    <dbReference type="NCBI Taxonomy" id="683832"/>
    <lineage>
        <taxon>Eukaryota</taxon>
        <taxon>Metazoa</taxon>
        <taxon>Chordata</taxon>
        <taxon>Craniata</taxon>
        <taxon>Vertebrata</taxon>
        <taxon>Euteleostomi</taxon>
        <taxon>Actinopterygii</taxon>
        <taxon>Neopterygii</taxon>
        <taxon>Teleostei</taxon>
        <taxon>Ostariophysi</taxon>
        <taxon>Cypriniformes</taxon>
        <taxon>Cyprinidae</taxon>
        <taxon>Labeoninae</taxon>
        <taxon>Labeonini</taxon>
        <taxon>Cirrhinus</taxon>
    </lineage>
</organism>
<feature type="non-terminal residue" evidence="1">
    <location>
        <position position="1"/>
    </location>
</feature>
<name>A0ABD0PBW6_CIRMR</name>
<reference evidence="1 2" key="1">
    <citation type="submission" date="2024-05" db="EMBL/GenBank/DDBJ databases">
        <title>Genome sequencing and assembly of Indian major carp, Cirrhinus mrigala (Hamilton, 1822).</title>
        <authorList>
            <person name="Mohindra V."/>
            <person name="Chowdhury L.M."/>
            <person name="Lal K."/>
            <person name="Jena J.K."/>
        </authorList>
    </citation>
    <scope>NUCLEOTIDE SEQUENCE [LARGE SCALE GENOMIC DNA]</scope>
    <source>
        <strain evidence="1">CM1030</strain>
        <tissue evidence="1">Blood</tissue>
    </source>
</reference>
<keyword evidence="2" id="KW-1185">Reference proteome</keyword>
<evidence type="ECO:0000313" key="1">
    <source>
        <dbReference type="EMBL" id="KAL0171267.1"/>
    </source>
</evidence>
<evidence type="ECO:0000313" key="2">
    <source>
        <dbReference type="Proteomes" id="UP001529510"/>
    </source>
</evidence>
<gene>
    <name evidence="1" type="ORF">M9458_031578</name>
</gene>
<dbReference type="EMBL" id="JAMKFB020000016">
    <property type="protein sequence ID" value="KAL0171267.1"/>
    <property type="molecule type" value="Genomic_DNA"/>
</dbReference>
<dbReference type="Proteomes" id="UP001529510">
    <property type="component" value="Unassembled WGS sequence"/>
</dbReference>
<feature type="non-terminal residue" evidence="1">
    <location>
        <position position="52"/>
    </location>
</feature>
<accession>A0ABD0PBW6</accession>
<comment type="caution">
    <text evidence="1">The sequence shown here is derived from an EMBL/GenBank/DDBJ whole genome shotgun (WGS) entry which is preliminary data.</text>
</comment>
<proteinExistence type="predicted"/>